<evidence type="ECO:0000313" key="6">
    <source>
        <dbReference type="EMBL" id="RVT64947.1"/>
    </source>
</evidence>
<comment type="caution">
    <text evidence="6">The sequence shown here is derived from an EMBL/GenBank/DDBJ whole genome shotgun (WGS) entry which is preliminary data.</text>
</comment>
<dbReference type="NCBIfam" id="TIGR00706">
    <property type="entry name" value="SppA_dom"/>
    <property type="match status" value="1"/>
</dbReference>
<keyword evidence="7" id="KW-1185">Reference proteome</keyword>
<keyword evidence="3" id="KW-0378">Hydrolase</keyword>
<evidence type="ECO:0000256" key="1">
    <source>
        <dbReference type="ARBA" id="ARBA00008683"/>
    </source>
</evidence>
<accession>A0A3S2TY11</accession>
<dbReference type="Pfam" id="PF01343">
    <property type="entry name" value="Peptidase_S49"/>
    <property type="match status" value="1"/>
</dbReference>
<dbReference type="CDD" id="cd07023">
    <property type="entry name" value="S49_Sppa_N_C"/>
    <property type="match status" value="1"/>
</dbReference>
<dbReference type="InterPro" id="IPR047272">
    <property type="entry name" value="S49_SppA_C"/>
</dbReference>
<evidence type="ECO:0000256" key="4">
    <source>
        <dbReference type="ARBA" id="ARBA00022825"/>
    </source>
</evidence>
<dbReference type="GO" id="GO:0006508">
    <property type="term" value="P:proteolysis"/>
    <property type="evidence" value="ECO:0007669"/>
    <property type="project" value="UniProtKB-KW"/>
</dbReference>
<dbReference type="PANTHER" id="PTHR42987:SF7">
    <property type="entry name" value="SIGNAL PEPTIDE PEPTIDASE SPPA-RELATED"/>
    <property type="match status" value="1"/>
</dbReference>
<evidence type="ECO:0000256" key="3">
    <source>
        <dbReference type="ARBA" id="ARBA00022801"/>
    </source>
</evidence>
<reference evidence="6 7" key="1">
    <citation type="submission" date="2019-01" db="EMBL/GenBank/DDBJ databases">
        <title>Bacillus sp. M5HDSG1-1, whole genome shotgun sequence.</title>
        <authorList>
            <person name="Tuo L."/>
        </authorList>
    </citation>
    <scope>NUCLEOTIDE SEQUENCE [LARGE SCALE GENOMIC DNA]</scope>
    <source>
        <strain evidence="6 7">M5HDSG1-1</strain>
    </source>
</reference>
<dbReference type="AlphaFoldDB" id="A0A3S2TY11"/>
<dbReference type="InterPro" id="IPR004635">
    <property type="entry name" value="Pept_S49_SppA"/>
</dbReference>
<dbReference type="EMBL" id="RZTZ01000002">
    <property type="protein sequence ID" value="RVT64947.1"/>
    <property type="molecule type" value="Genomic_DNA"/>
</dbReference>
<dbReference type="InterPro" id="IPR002142">
    <property type="entry name" value="Peptidase_S49"/>
</dbReference>
<gene>
    <name evidence="6" type="primary">sppA</name>
    <name evidence="6" type="ORF">EM808_05380</name>
</gene>
<proteinExistence type="inferred from homology"/>
<dbReference type="SUPFAM" id="SSF52096">
    <property type="entry name" value="ClpP/crotonase"/>
    <property type="match status" value="1"/>
</dbReference>
<dbReference type="RefSeq" id="WP_127737009.1">
    <property type="nucleotide sequence ID" value="NZ_RZTZ01000002.1"/>
</dbReference>
<feature type="domain" description="Peptidase S49" evidence="5">
    <location>
        <begin position="133"/>
        <end position="282"/>
    </location>
</feature>
<dbReference type="GO" id="GO:0008236">
    <property type="term" value="F:serine-type peptidase activity"/>
    <property type="evidence" value="ECO:0007669"/>
    <property type="project" value="UniProtKB-KW"/>
</dbReference>
<keyword evidence="2" id="KW-0645">Protease</keyword>
<keyword evidence="4" id="KW-0720">Serine protease</keyword>
<comment type="similarity">
    <text evidence="1">Belongs to the peptidase S49 family.</text>
</comment>
<evidence type="ECO:0000259" key="5">
    <source>
        <dbReference type="Pfam" id="PF01343"/>
    </source>
</evidence>
<sequence length="337" mass="36705">MNKKRWAALGIAAFIFAFSVATSLVSTALTTDFNSLFSDLMASGNEEFTEDTLEDGNEFNKIAVLEVDGTIQDTGDTQSILSSAGYNHKAFMKKLDKVKNDSSVKGIILKVNSPGGGVVESAEIHDKIVEIQEEAKKPVYVSMGSMAASGGYYISAPADKIFASPETLTGSLGVIMSGYNFEGLAEKYGVEFVTIKSGPYKDIMSSTREMTDEERDILQTMIDNSYDGFVKVIADGRGLKENEVRKIADGRIYDGRQAKALNLIDDFGYLDDVINSMKTDNNWKDAMVVSYSDSGGFASMFGMTAKSLLSGEEKEMANILKIATNANSPRLMYLYAE</sequence>
<evidence type="ECO:0000256" key="2">
    <source>
        <dbReference type="ARBA" id="ARBA00022670"/>
    </source>
</evidence>
<dbReference type="Proteomes" id="UP000288024">
    <property type="component" value="Unassembled WGS sequence"/>
</dbReference>
<dbReference type="PANTHER" id="PTHR42987">
    <property type="entry name" value="PEPTIDASE S49"/>
    <property type="match status" value="1"/>
</dbReference>
<evidence type="ECO:0000313" key="7">
    <source>
        <dbReference type="Proteomes" id="UP000288024"/>
    </source>
</evidence>
<organism evidence="6 7">
    <name type="scientific">Niallia taxi</name>
    <dbReference type="NCBI Taxonomy" id="2499688"/>
    <lineage>
        <taxon>Bacteria</taxon>
        <taxon>Bacillati</taxon>
        <taxon>Bacillota</taxon>
        <taxon>Bacilli</taxon>
        <taxon>Bacillales</taxon>
        <taxon>Bacillaceae</taxon>
        <taxon>Niallia</taxon>
    </lineage>
</organism>
<dbReference type="InterPro" id="IPR029045">
    <property type="entry name" value="ClpP/crotonase-like_dom_sf"/>
</dbReference>
<protein>
    <submittedName>
        <fullName evidence="6">Signal peptide peptidase SppA</fullName>
    </submittedName>
</protein>
<name>A0A3S2TY11_9BACI</name>
<dbReference type="Gene3D" id="3.90.226.10">
    <property type="entry name" value="2-enoyl-CoA Hydratase, Chain A, domain 1"/>
    <property type="match status" value="2"/>
</dbReference>